<dbReference type="Gene3D" id="3.30.200.20">
    <property type="entry name" value="Phosphorylase Kinase, domain 1"/>
    <property type="match status" value="1"/>
</dbReference>
<evidence type="ECO:0000256" key="8">
    <source>
        <dbReference type="ARBA" id="ARBA00048679"/>
    </source>
</evidence>
<feature type="compositionally biased region" description="Gly residues" evidence="11">
    <location>
        <begin position="217"/>
        <end position="229"/>
    </location>
</feature>
<evidence type="ECO:0000256" key="9">
    <source>
        <dbReference type="PROSITE-ProRule" id="PRU10141"/>
    </source>
</evidence>
<dbReference type="PROSITE" id="PS50011">
    <property type="entry name" value="PROTEIN_KINASE_DOM"/>
    <property type="match status" value="1"/>
</dbReference>
<comment type="similarity">
    <text evidence="10">Belongs to the protein kinase superfamily.</text>
</comment>
<evidence type="ECO:0000256" key="6">
    <source>
        <dbReference type="ARBA" id="ARBA00022840"/>
    </source>
</evidence>
<evidence type="ECO:0000256" key="7">
    <source>
        <dbReference type="ARBA" id="ARBA00047899"/>
    </source>
</evidence>
<dbReference type="SUPFAM" id="SSF56112">
    <property type="entry name" value="Protein kinase-like (PK-like)"/>
    <property type="match status" value="2"/>
</dbReference>
<dbReference type="KEGG" id="slb:AWJ20_3362"/>
<dbReference type="GO" id="GO:0004674">
    <property type="term" value="F:protein serine/threonine kinase activity"/>
    <property type="evidence" value="ECO:0007669"/>
    <property type="project" value="UniProtKB-KW"/>
</dbReference>
<reference evidence="13 14" key="1">
    <citation type="submission" date="2016-02" db="EMBL/GenBank/DDBJ databases">
        <title>Complete genome sequence and transcriptome regulation of the pentose utilising yeast Sugiyamaella lignohabitans.</title>
        <authorList>
            <person name="Bellasio M."/>
            <person name="Peymann A."/>
            <person name="Valli M."/>
            <person name="Sipitzky M."/>
            <person name="Graf A."/>
            <person name="Sauer M."/>
            <person name="Marx H."/>
            <person name="Mattanovich D."/>
        </authorList>
    </citation>
    <scope>NUCLEOTIDE SEQUENCE [LARGE SCALE GENOMIC DNA]</scope>
    <source>
        <strain evidence="13 14">CBS 10342</strain>
    </source>
</reference>
<dbReference type="SMART" id="SM00220">
    <property type="entry name" value="S_TKc"/>
    <property type="match status" value="1"/>
</dbReference>
<feature type="compositionally biased region" description="Basic and acidic residues" evidence="11">
    <location>
        <begin position="231"/>
        <end position="241"/>
    </location>
</feature>
<evidence type="ECO:0000313" key="13">
    <source>
        <dbReference type="EMBL" id="ANB15722.1"/>
    </source>
</evidence>
<keyword evidence="14" id="KW-1185">Reference proteome</keyword>
<keyword evidence="4 9" id="KW-0547">Nucleotide-binding</keyword>
<dbReference type="PROSITE" id="PS00107">
    <property type="entry name" value="PROTEIN_KINASE_ATP"/>
    <property type="match status" value="1"/>
</dbReference>
<feature type="compositionally biased region" description="Acidic residues" evidence="11">
    <location>
        <begin position="262"/>
        <end position="272"/>
    </location>
</feature>
<name>A0A167FUK7_9ASCO</name>
<dbReference type="InterPro" id="IPR008271">
    <property type="entry name" value="Ser/Thr_kinase_AS"/>
</dbReference>
<feature type="domain" description="Protein kinase" evidence="12">
    <location>
        <begin position="30"/>
        <end position="436"/>
    </location>
</feature>
<evidence type="ECO:0000256" key="1">
    <source>
        <dbReference type="ARBA" id="ARBA00012513"/>
    </source>
</evidence>
<comment type="catalytic activity">
    <reaction evidence="7">
        <text>L-threonyl-[protein] + ATP = O-phospho-L-threonyl-[protein] + ADP + H(+)</text>
        <dbReference type="Rhea" id="RHEA:46608"/>
        <dbReference type="Rhea" id="RHEA-COMP:11060"/>
        <dbReference type="Rhea" id="RHEA-COMP:11605"/>
        <dbReference type="ChEBI" id="CHEBI:15378"/>
        <dbReference type="ChEBI" id="CHEBI:30013"/>
        <dbReference type="ChEBI" id="CHEBI:30616"/>
        <dbReference type="ChEBI" id="CHEBI:61977"/>
        <dbReference type="ChEBI" id="CHEBI:456216"/>
        <dbReference type="EC" id="2.7.11.1"/>
    </reaction>
</comment>
<dbReference type="AlphaFoldDB" id="A0A167FUK7"/>
<evidence type="ECO:0000259" key="12">
    <source>
        <dbReference type="PROSITE" id="PS50011"/>
    </source>
</evidence>
<dbReference type="Proteomes" id="UP000189580">
    <property type="component" value="Chromosome b"/>
</dbReference>
<feature type="binding site" evidence="9">
    <location>
        <position position="59"/>
    </location>
    <ligand>
        <name>ATP</name>
        <dbReference type="ChEBI" id="CHEBI:30616"/>
    </ligand>
</feature>
<dbReference type="EMBL" id="CP014503">
    <property type="protein sequence ID" value="ANB15722.1"/>
    <property type="molecule type" value="Genomic_DNA"/>
</dbReference>
<protein>
    <recommendedName>
        <fullName evidence="1">non-specific serine/threonine protein kinase</fullName>
        <ecNumber evidence="1">2.7.11.1</ecNumber>
    </recommendedName>
</protein>
<feature type="compositionally biased region" description="Polar residues" evidence="11">
    <location>
        <begin position="242"/>
        <end position="251"/>
    </location>
</feature>
<dbReference type="GeneID" id="30035376"/>
<sequence length="438" mass="48785">MSYISDFFDSFASCLTCFQSPALRINNRKFKIVKLLGEGGFSYVYLVQDIRSDQLFALKKIRCPFGQESIRAAMREIEAYKLFKSDYIIRAVDSAVVQEKDGSKTVYILLPYFEEGNLQDKINDNLIDGSSFKEQELVQLIIDICKGLRVMHNHHGTVRDISSQDAFLDRISETDTYVIGQEEEEEEDDDDDDDDDDDEGDNGIDTQTEGEDDNDGGTNGGPLARGGDGSEQAKNKKRDYSRNSSNTNVSSHESHALLLNPDDTDGVNDDLPEGSTPLTEIIPFAHRDIKPANIMISHTTGKPVLMDLGSCSKARVHLRTRQQALELQDLAAEHCTLPYRAPELFDVKTNSSVDERVDIWSLGCSIFALMYSASPFELQNSETGANLSMAIINGQYKFPTTPVYSDKLKDLVKMCLTVSPTDRPTIDQVLEAAEALAQ</sequence>
<dbReference type="GO" id="GO:0005794">
    <property type="term" value="C:Golgi apparatus"/>
    <property type="evidence" value="ECO:0007669"/>
    <property type="project" value="TreeGrafter"/>
</dbReference>
<dbReference type="InterPro" id="IPR000719">
    <property type="entry name" value="Prot_kinase_dom"/>
</dbReference>
<dbReference type="Pfam" id="PF00069">
    <property type="entry name" value="Pkinase"/>
    <property type="match status" value="2"/>
</dbReference>
<dbReference type="RefSeq" id="XP_018738199.1">
    <property type="nucleotide sequence ID" value="XM_018880374.1"/>
</dbReference>
<dbReference type="GO" id="GO:0032889">
    <property type="term" value="P:regulation of vacuole fusion, non-autophagic"/>
    <property type="evidence" value="ECO:0007669"/>
    <property type="project" value="TreeGrafter"/>
</dbReference>
<dbReference type="GO" id="GO:0005773">
    <property type="term" value="C:vacuole"/>
    <property type="evidence" value="ECO:0007669"/>
    <property type="project" value="GOC"/>
</dbReference>
<dbReference type="EC" id="2.7.11.1" evidence="1"/>
<keyword evidence="2 10" id="KW-0723">Serine/threonine-protein kinase</keyword>
<evidence type="ECO:0000256" key="3">
    <source>
        <dbReference type="ARBA" id="ARBA00022679"/>
    </source>
</evidence>
<evidence type="ECO:0000256" key="5">
    <source>
        <dbReference type="ARBA" id="ARBA00022777"/>
    </source>
</evidence>
<dbReference type="PANTHER" id="PTHR45998">
    <property type="entry name" value="SERINE/THREONINE-PROTEIN KINASE 16"/>
    <property type="match status" value="1"/>
</dbReference>
<feature type="region of interest" description="Disordered" evidence="11">
    <location>
        <begin position="175"/>
        <end position="275"/>
    </location>
</feature>
<evidence type="ECO:0000256" key="4">
    <source>
        <dbReference type="ARBA" id="ARBA00022741"/>
    </source>
</evidence>
<feature type="compositionally biased region" description="Acidic residues" evidence="11">
    <location>
        <begin position="181"/>
        <end position="215"/>
    </location>
</feature>
<accession>A0A167FUK7</accession>
<evidence type="ECO:0000256" key="10">
    <source>
        <dbReference type="RuleBase" id="RU000304"/>
    </source>
</evidence>
<dbReference type="Gene3D" id="1.10.510.10">
    <property type="entry name" value="Transferase(Phosphotransferase) domain 1"/>
    <property type="match status" value="2"/>
</dbReference>
<evidence type="ECO:0000256" key="11">
    <source>
        <dbReference type="SAM" id="MobiDB-lite"/>
    </source>
</evidence>
<keyword evidence="6 9" id="KW-0067">ATP-binding</keyword>
<dbReference type="GO" id="GO:0005524">
    <property type="term" value="F:ATP binding"/>
    <property type="evidence" value="ECO:0007669"/>
    <property type="project" value="UniProtKB-UniRule"/>
</dbReference>
<evidence type="ECO:0000256" key="2">
    <source>
        <dbReference type="ARBA" id="ARBA00022527"/>
    </source>
</evidence>
<dbReference type="PROSITE" id="PS00108">
    <property type="entry name" value="PROTEIN_KINASE_ST"/>
    <property type="match status" value="1"/>
</dbReference>
<keyword evidence="3" id="KW-0808">Transferase</keyword>
<keyword evidence="5 13" id="KW-0418">Kinase</keyword>
<dbReference type="OrthoDB" id="248923at2759"/>
<gene>
    <name evidence="13" type="primary">ENV7</name>
    <name evidence="13" type="ORF">AWJ20_3362</name>
</gene>
<proteinExistence type="inferred from homology"/>
<dbReference type="GO" id="GO:0006624">
    <property type="term" value="P:vacuolar protein processing"/>
    <property type="evidence" value="ECO:0007669"/>
    <property type="project" value="TreeGrafter"/>
</dbReference>
<evidence type="ECO:0000313" key="14">
    <source>
        <dbReference type="Proteomes" id="UP000189580"/>
    </source>
</evidence>
<organism evidence="13 14">
    <name type="scientific">Sugiyamaella lignohabitans</name>
    <dbReference type="NCBI Taxonomy" id="796027"/>
    <lineage>
        <taxon>Eukaryota</taxon>
        <taxon>Fungi</taxon>
        <taxon>Dikarya</taxon>
        <taxon>Ascomycota</taxon>
        <taxon>Saccharomycotina</taxon>
        <taxon>Dipodascomycetes</taxon>
        <taxon>Dipodascales</taxon>
        <taxon>Trichomonascaceae</taxon>
        <taxon>Sugiyamaella</taxon>
    </lineage>
</organism>
<dbReference type="InterPro" id="IPR017441">
    <property type="entry name" value="Protein_kinase_ATP_BS"/>
</dbReference>
<dbReference type="InterPro" id="IPR011009">
    <property type="entry name" value="Kinase-like_dom_sf"/>
</dbReference>
<dbReference type="PANTHER" id="PTHR45998:SF2">
    <property type="entry name" value="SERINE_THREONINE-PROTEIN KINASE 16"/>
    <property type="match status" value="1"/>
</dbReference>
<dbReference type="InterPro" id="IPR052239">
    <property type="entry name" value="Ser/Thr-specific_kinases"/>
</dbReference>
<comment type="catalytic activity">
    <reaction evidence="8">
        <text>L-seryl-[protein] + ATP = O-phospho-L-seryl-[protein] + ADP + H(+)</text>
        <dbReference type="Rhea" id="RHEA:17989"/>
        <dbReference type="Rhea" id="RHEA-COMP:9863"/>
        <dbReference type="Rhea" id="RHEA-COMP:11604"/>
        <dbReference type="ChEBI" id="CHEBI:15378"/>
        <dbReference type="ChEBI" id="CHEBI:29999"/>
        <dbReference type="ChEBI" id="CHEBI:30616"/>
        <dbReference type="ChEBI" id="CHEBI:83421"/>
        <dbReference type="ChEBI" id="CHEBI:456216"/>
        <dbReference type="EC" id="2.7.11.1"/>
    </reaction>
</comment>